<feature type="domain" description="HTH tetR-type" evidence="6">
    <location>
        <begin position="35"/>
        <end position="95"/>
    </location>
</feature>
<dbReference type="InterPro" id="IPR050109">
    <property type="entry name" value="HTH-type_TetR-like_transc_reg"/>
</dbReference>
<evidence type="ECO:0000256" key="3">
    <source>
        <dbReference type="ARBA" id="ARBA00023163"/>
    </source>
</evidence>
<dbReference type="KEGG" id="nno:NONO_c32790"/>
<dbReference type="Pfam" id="PF00440">
    <property type="entry name" value="TetR_N"/>
    <property type="match status" value="1"/>
</dbReference>
<evidence type="ECO:0000256" key="4">
    <source>
        <dbReference type="PROSITE-ProRule" id="PRU00335"/>
    </source>
</evidence>
<organism evidence="7 8">
    <name type="scientific">Nocardia nova SH22a</name>
    <dbReference type="NCBI Taxonomy" id="1415166"/>
    <lineage>
        <taxon>Bacteria</taxon>
        <taxon>Bacillati</taxon>
        <taxon>Actinomycetota</taxon>
        <taxon>Actinomycetes</taxon>
        <taxon>Mycobacteriales</taxon>
        <taxon>Nocardiaceae</taxon>
        <taxon>Nocardia</taxon>
    </lineage>
</organism>
<feature type="DNA-binding region" description="H-T-H motif" evidence="4">
    <location>
        <begin position="58"/>
        <end position="77"/>
    </location>
</feature>
<name>W5TLG0_9NOCA</name>
<evidence type="ECO:0000256" key="2">
    <source>
        <dbReference type="ARBA" id="ARBA00023125"/>
    </source>
</evidence>
<dbReference type="STRING" id="1415166.NONO_c32790"/>
<dbReference type="GO" id="GO:0000976">
    <property type="term" value="F:transcription cis-regulatory region binding"/>
    <property type="evidence" value="ECO:0007669"/>
    <property type="project" value="TreeGrafter"/>
</dbReference>
<evidence type="ECO:0000259" key="6">
    <source>
        <dbReference type="PROSITE" id="PS50977"/>
    </source>
</evidence>
<gene>
    <name evidence="7" type="ORF">NONO_c32790</name>
</gene>
<dbReference type="PANTHER" id="PTHR30055">
    <property type="entry name" value="HTH-TYPE TRANSCRIPTIONAL REGULATOR RUTR"/>
    <property type="match status" value="1"/>
</dbReference>
<dbReference type="Gene3D" id="1.10.10.60">
    <property type="entry name" value="Homeodomain-like"/>
    <property type="match status" value="1"/>
</dbReference>
<dbReference type="OrthoDB" id="3626425at2"/>
<dbReference type="PATRIC" id="fig|1415166.3.peg.3364"/>
<evidence type="ECO:0000256" key="5">
    <source>
        <dbReference type="SAM" id="MobiDB-lite"/>
    </source>
</evidence>
<dbReference type="PANTHER" id="PTHR30055:SF234">
    <property type="entry name" value="HTH-TYPE TRANSCRIPTIONAL REGULATOR BETI"/>
    <property type="match status" value="1"/>
</dbReference>
<accession>W5TLG0</accession>
<reference evidence="7 8" key="1">
    <citation type="journal article" date="2014" name="Appl. Environ. Microbiol.">
        <title>Insights into the Microbial Degradation of Rubber and Gutta-Percha by Analysis of the Complete Genome of Nocardia nova SH22a.</title>
        <authorList>
            <person name="Luo Q."/>
            <person name="Hiessl S."/>
            <person name="Poehlein A."/>
            <person name="Daniel R."/>
            <person name="Steinbuchel A."/>
        </authorList>
    </citation>
    <scope>NUCLEOTIDE SEQUENCE [LARGE SCALE GENOMIC DNA]</scope>
    <source>
        <strain evidence="7">SH22a</strain>
    </source>
</reference>
<feature type="region of interest" description="Disordered" evidence="5">
    <location>
        <begin position="1"/>
        <end position="31"/>
    </location>
</feature>
<dbReference type="InterPro" id="IPR009057">
    <property type="entry name" value="Homeodomain-like_sf"/>
</dbReference>
<dbReference type="InterPro" id="IPR001647">
    <property type="entry name" value="HTH_TetR"/>
</dbReference>
<dbReference type="eggNOG" id="COG1309">
    <property type="taxonomic scope" value="Bacteria"/>
</dbReference>
<dbReference type="HOGENOM" id="CLU_093815_0_0_11"/>
<keyword evidence="8" id="KW-1185">Reference proteome</keyword>
<dbReference type="GO" id="GO:0003700">
    <property type="term" value="F:DNA-binding transcription factor activity"/>
    <property type="evidence" value="ECO:0007669"/>
    <property type="project" value="TreeGrafter"/>
</dbReference>
<dbReference type="Proteomes" id="UP000019150">
    <property type="component" value="Chromosome"/>
</dbReference>
<dbReference type="EMBL" id="CP006850">
    <property type="protein sequence ID" value="AHH18066.1"/>
    <property type="molecule type" value="Genomic_DNA"/>
</dbReference>
<proteinExistence type="predicted"/>
<dbReference type="PROSITE" id="PS50977">
    <property type="entry name" value="HTH_TETR_2"/>
    <property type="match status" value="1"/>
</dbReference>
<keyword evidence="3" id="KW-0804">Transcription</keyword>
<dbReference type="Gene3D" id="1.10.357.10">
    <property type="entry name" value="Tetracycline Repressor, domain 2"/>
    <property type="match status" value="1"/>
</dbReference>
<dbReference type="AlphaFoldDB" id="W5TLG0"/>
<evidence type="ECO:0000313" key="8">
    <source>
        <dbReference type="Proteomes" id="UP000019150"/>
    </source>
</evidence>
<protein>
    <submittedName>
        <fullName evidence="7">Putative transcriptional regulator, TetR family</fullName>
    </submittedName>
</protein>
<evidence type="ECO:0000256" key="1">
    <source>
        <dbReference type="ARBA" id="ARBA00023015"/>
    </source>
</evidence>
<dbReference type="RefSeq" id="WP_081769285.1">
    <property type="nucleotide sequence ID" value="NZ_CP006850.1"/>
</dbReference>
<sequence length="220" mass="23943">MIATTGGTDFRVPECHPAPTDTPRSHFPDADPRRLRSRAKLLAAATGLLERGGIEAVTIDAVTRVSKVARTTLYRNFGSIVALRAAALDRFLLPAAQVPDSGGTLRDRLIELVHRQAVLIDRAPLHMTTLTWTATSDPAGTASGPEAVALRQHLIERYRRPFDELLGDAHGGAPLDERESITTVARLVGPIVFLRLTGLGRTTRADCARIVDDFLVTRNR</sequence>
<keyword evidence="2 4" id="KW-0238">DNA-binding</keyword>
<dbReference type="SUPFAM" id="SSF46689">
    <property type="entry name" value="Homeodomain-like"/>
    <property type="match status" value="1"/>
</dbReference>
<keyword evidence="1" id="KW-0805">Transcription regulation</keyword>
<evidence type="ECO:0000313" key="7">
    <source>
        <dbReference type="EMBL" id="AHH18066.1"/>
    </source>
</evidence>